<dbReference type="InterPro" id="IPR001789">
    <property type="entry name" value="Sig_transdc_resp-reg_receiver"/>
</dbReference>
<dbReference type="PROSITE" id="PS50110">
    <property type="entry name" value="RESPONSE_REGULATORY"/>
    <property type="match status" value="1"/>
</dbReference>
<dbReference type="SUPFAM" id="SSF52172">
    <property type="entry name" value="CheY-like"/>
    <property type="match status" value="1"/>
</dbReference>
<organism evidence="3 4">
    <name type="scientific">Parasedimentitalea marina</name>
    <dbReference type="NCBI Taxonomy" id="2483033"/>
    <lineage>
        <taxon>Bacteria</taxon>
        <taxon>Pseudomonadati</taxon>
        <taxon>Pseudomonadota</taxon>
        <taxon>Alphaproteobacteria</taxon>
        <taxon>Rhodobacterales</taxon>
        <taxon>Paracoccaceae</taxon>
        <taxon>Parasedimentitalea</taxon>
    </lineage>
</organism>
<proteinExistence type="predicted"/>
<name>A0A3T0N8J8_9RHOB</name>
<dbReference type="InterPro" id="IPR011006">
    <property type="entry name" value="CheY-like_superfamily"/>
</dbReference>
<gene>
    <name evidence="3" type="ORF">EBB79_08010</name>
</gene>
<dbReference type="OrthoDB" id="9789181at2"/>
<dbReference type="EMBL" id="CP033219">
    <property type="protein sequence ID" value="AZV80374.1"/>
    <property type="molecule type" value="Genomic_DNA"/>
</dbReference>
<dbReference type="Pfam" id="PF00072">
    <property type="entry name" value="Response_reg"/>
    <property type="match status" value="1"/>
</dbReference>
<dbReference type="CDD" id="cd00156">
    <property type="entry name" value="REC"/>
    <property type="match status" value="1"/>
</dbReference>
<protein>
    <submittedName>
        <fullName evidence="3">Response regulator</fullName>
    </submittedName>
</protein>
<dbReference type="Proteomes" id="UP000283063">
    <property type="component" value="Chromosome"/>
</dbReference>
<evidence type="ECO:0000256" key="1">
    <source>
        <dbReference type="PROSITE-ProRule" id="PRU00169"/>
    </source>
</evidence>
<evidence type="ECO:0000313" key="3">
    <source>
        <dbReference type="EMBL" id="AZV80374.1"/>
    </source>
</evidence>
<feature type="domain" description="Response regulatory" evidence="2">
    <location>
        <begin position="1"/>
        <end position="106"/>
    </location>
</feature>
<dbReference type="AlphaFoldDB" id="A0A3T0N8J8"/>
<sequence>MMYRTAKKAVENMKVRIVGTLQAARESLMDGPVSLIILDNSLPDGKGADFALELVRYPRLAKIPVIIASDWPSPFMWDKASTAGVRCVVTKSEFSSELVCKVLNVS</sequence>
<keyword evidence="1" id="KW-0597">Phosphoprotein</keyword>
<dbReference type="GO" id="GO:0000160">
    <property type="term" value="P:phosphorelay signal transduction system"/>
    <property type="evidence" value="ECO:0007669"/>
    <property type="project" value="InterPro"/>
</dbReference>
<dbReference type="KEGG" id="sedi:EBB79_08010"/>
<reference evidence="3 4" key="1">
    <citation type="submission" date="2018-10" db="EMBL/GenBank/DDBJ databases">
        <title>Parasedimentitalea marina sp. nov., a psychrophilic bacterium isolated from deep seawater of the New Britain Trench.</title>
        <authorList>
            <person name="Cao J."/>
        </authorList>
    </citation>
    <scope>NUCLEOTIDE SEQUENCE [LARGE SCALE GENOMIC DNA]</scope>
    <source>
        <strain evidence="3 4">W43</strain>
    </source>
</reference>
<evidence type="ECO:0000259" key="2">
    <source>
        <dbReference type="PROSITE" id="PS50110"/>
    </source>
</evidence>
<accession>A0A3T0N8J8</accession>
<keyword evidence="4" id="KW-1185">Reference proteome</keyword>
<evidence type="ECO:0000313" key="4">
    <source>
        <dbReference type="Proteomes" id="UP000283063"/>
    </source>
</evidence>
<feature type="modified residue" description="4-aspartylphosphate" evidence="1">
    <location>
        <position position="39"/>
    </location>
</feature>
<dbReference type="Gene3D" id="3.40.50.2300">
    <property type="match status" value="1"/>
</dbReference>